<dbReference type="AlphaFoldDB" id="A0A316A8V1"/>
<sequence>MLQPVTGVYVDARLADDAIIRAQVIHLATGDDAVVARGLAAWLHGFDPRAPHEQERPLALECVAVPGRRTPDRRGLITHRDRLPDDDVTTIHGIAVTTIERTVLDTSRFLAPHMGLAVADAIAHAGLVDPVELLTRYDEWPPRQRWMARGKRCLDLCEPDTESYGESWTRLRIVDAGFPRPRPQIWVPEKRPGAYRLDMGWEELRKAIEYDGEADHTSQEAQDHDDARRDDLRNRYGWTVWPVRKGEVLGHDMAVERAVGELLGLEPQIRKRLW</sequence>
<proteinExistence type="predicted"/>
<gene>
    <name evidence="2" type="ORF">BXY45_10933</name>
</gene>
<keyword evidence="3" id="KW-1185">Reference proteome</keyword>
<dbReference type="InterPro" id="IPR018547">
    <property type="entry name" value="AbiEi_C"/>
</dbReference>
<comment type="caution">
    <text evidence="2">The sequence shown here is derived from an EMBL/GenBank/DDBJ whole genome shotgun (WGS) entry which is preliminary data.</text>
</comment>
<dbReference type="Pfam" id="PF09407">
    <property type="entry name" value="AbiEi_1"/>
    <property type="match status" value="1"/>
</dbReference>
<evidence type="ECO:0000313" key="3">
    <source>
        <dbReference type="Proteomes" id="UP000245469"/>
    </source>
</evidence>
<dbReference type="EMBL" id="QGDQ01000009">
    <property type="protein sequence ID" value="PWJ53952.1"/>
    <property type="molecule type" value="Genomic_DNA"/>
</dbReference>
<evidence type="ECO:0000313" key="2">
    <source>
        <dbReference type="EMBL" id="PWJ53952.1"/>
    </source>
</evidence>
<dbReference type="Gene3D" id="3.40.960.10">
    <property type="entry name" value="VSR Endonuclease"/>
    <property type="match status" value="1"/>
</dbReference>
<name>A0A316A8V1_9ACTN</name>
<protein>
    <recommendedName>
        <fullName evidence="1">AbiEi antitoxin C-terminal domain-containing protein</fullName>
    </recommendedName>
</protein>
<organism evidence="2 3">
    <name type="scientific">Quadrisphaera granulorum</name>
    <dbReference type="NCBI Taxonomy" id="317664"/>
    <lineage>
        <taxon>Bacteria</taxon>
        <taxon>Bacillati</taxon>
        <taxon>Actinomycetota</taxon>
        <taxon>Actinomycetes</taxon>
        <taxon>Kineosporiales</taxon>
        <taxon>Kineosporiaceae</taxon>
        <taxon>Quadrisphaera</taxon>
    </lineage>
</organism>
<dbReference type="Proteomes" id="UP000245469">
    <property type="component" value="Unassembled WGS sequence"/>
</dbReference>
<feature type="domain" description="AbiEi antitoxin C-terminal" evidence="1">
    <location>
        <begin position="18"/>
        <end position="154"/>
    </location>
</feature>
<evidence type="ECO:0000259" key="1">
    <source>
        <dbReference type="Pfam" id="PF09407"/>
    </source>
</evidence>
<accession>A0A316A8V1</accession>
<reference evidence="2 3" key="1">
    <citation type="submission" date="2018-03" db="EMBL/GenBank/DDBJ databases">
        <title>Genomic Encyclopedia of Archaeal and Bacterial Type Strains, Phase II (KMG-II): from individual species to whole genera.</title>
        <authorList>
            <person name="Goeker M."/>
        </authorList>
    </citation>
    <scope>NUCLEOTIDE SEQUENCE [LARGE SCALE GENOMIC DNA]</scope>
    <source>
        <strain evidence="2 3">DSM 44889</strain>
    </source>
</reference>